<dbReference type="Gene3D" id="3.30.420.10">
    <property type="entry name" value="Ribonuclease H-like superfamily/Ribonuclease H"/>
    <property type="match status" value="1"/>
</dbReference>
<dbReference type="InterPro" id="IPR051132">
    <property type="entry name" value="3-5_Exonuclease_domain"/>
</dbReference>
<feature type="domain" description="3'-5' exonuclease" evidence="3">
    <location>
        <begin position="34"/>
        <end position="212"/>
    </location>
</feature>
<evidence type="ECO:0000256" key="1">
    <source>
        <dbReference type="ARBA" id="ARBA00022722"/>
    </source>
</evidence>
<evidence type="ECO:0000313" key="5">
    <source>
        <dbReference type="Proteomes" id="UP001372338"/>
    </source>
</evidence>
<keyword evidence="5" id="KW-1185">Reference proteome</keyword>
<reference evidence="4 5" key="1">
    <citation type="submission" date="2024-01" db="EMBL/GenBank/DDBJ databases">
        <title>The genomes of 5 underutilized Papilionoideae crops provide insights into root nodulation and disease resistanc.</title>
        <authorList>
            <person name="Yuan L."/>
        </authorList>
    </citation>
    <scope>NUCLEOTIDE SEQUENCE [LARGE SCALE GENOMIC DNA]</scope>
    <source>
        <strain evidence="4">ZHUSHIDOU_FW_LH</strain>
        <tissue evidence="4">Leaf</tissue>
    </source>
</reference>
<sequence length="212" mass="24423">MTITINRSHYYTTHSIFTVNLHGTEITVTVTATPSVVRQWVHATLYNRRLYRFLNRFVVGLGVQWTPDGSSNPPAEILQLCVGCKCLVFQLELADRVPLKLRKFLLDPTITFVGLWNHSDRKKLRDSVHRLEMCKNPIDLRYHAETEDDENLVRASLSEIVEKSLGYEVDQSREVSMSDWGKEVLSSEQVLYACIDAHCAFLIGKNRRAWEL</sequence>
<dbReference type="GO" id="GO:0005737">
    <property type="term" value="C:cytoplasm"/>
    <property type="evidence" value="ECO:0007669"/>
    <property type="project" value="TreeGrafter"/>
</dbReference>
<evidence type="ECO:0000259" key="3">
    <source>
        <dbReference type="SMART" id="SM00474"/>
    </source>
</evidence>
<protein>
    <recommendedName>
        <fullName evidence="3">3'-5' exonuclease domain-containing protein</fullName>
    </recommendedName>
</protein>
<evidence type="ECO:0000256" key="2">
    <source>
        <dbReference type="ARBA" id="ARBA00022801"/>
    </source>
</evidence>
<dbReference type="Proteomes" id="UP001372338">
    <property type="component" value="Unassembled WGS sequence"/>
</dbReference>
<organism evidence="4 5">
    <name type="scientific">Crotalaria pallida</name>
    <name type="common">Smooth rattlebox</name>
    <name type="synonym">Crotalaria striata</name>
    <dbReference type="NCBI Taxonomy" id="3830"/>
    <lineage>
        <taxon>Eukaryota</taxon>
        <taxon>Viridiplantae</taxon>
        <taxon>Streptophyta</taxon>
        <taxon>Embryophyta</taxon>
        <taxon>Tracheophyta</taxon>
        <taxon>Spermatophyta</taxon>
        <taxon>Magnoliopsida</taxon>
        <taxon>eudicotyledons</taxon>
        <taxon>Gunneridae</taxon>
        <taxon>Pentapetalae</taxon>
        <taxon>rosids</taxon>
        <taxon>fabids</taxon>
        <taxon>Fabales</taxon>
        <taxon>Fabaceae</taxon>
        <taxon>Papilionoideae</taxon>
        <taxon>50 kb inversion clade</taxon>
        <taxon>genistoids sensu lato</taxon>
        <taxon>core genistoids</taxon>
        <taxon>Crotalarieae</taxon>
        <taxon>Crotalaria</taxon>
    </lineage>
</organism>
<dbReference type="GO" id="GO:0008408">
    <property type="term" value="F:3'-5' exonuclease activity"/>
    <property type="evidence" value="ECO:0007669"/>
    <property type="project" value="InterPro"/>
</dbReference>
<proteinExistence type="predicted"/>
<dbReference type="SMART" id="SM00474">
    <property type="entry name" value="35EXOc"/>
    <property type="match status" value="1"/>
</dbReference>
<dbReference type="Pfam" id="PF01612">
    <property type="entry name" value="DNA_pol_A_exo1"/>
    <property type="match status" value="1"/>
</dbReference>
<name>A0AAN9E9W2_CROPI</name>
<dbReference type="PANTHER" id="PTHR13620">
    <property type="entry name" value="3-5 EXONUCLEASE"/>
    <property type="match status" value="1"/>
</dbReference>
<dbReference type="GO" id="GO:0005634">
    <property type="term" value="C:nucleus"/>
    <property type="evidence" value="ECO:0007669"/>
    <property type="project" value="TreeGrafter"/>
</dbReference>
<dbReference type="GO" id="GO:0006139">
    <property type="term" value="P:nucleobase-containing compound metabolic process"/>
    <property type="evidence" value="ECO:0007669"/>
    <property type="project" value="InterPro"/>
</dbReference>
<comment type="caution">
    <text evidence="4">The sequence shown here is derived from an EMBL/GenBank/DDBJ whole genome shotgun (WGS) entry which is preliminary data.</text>
</comment>
<keyword evidence="2" id="KW-0378">Hydrolase</keyword>
<gene>
    <name evidence="4" type="ORF">RIF29_41112</name>
</gene>
<keyword evidence="1" id="KW-0540">Nuclease</keyword>
<dbReference type="AlphaFoldDB" id="A0AAN9E9W2"/>
<dbReference type="InterPro" id="IPR036397">
    <property type="entry name" value="RNaseH_sf"/>
</dbReference>
<evidence type="ECO:0000313" key="4">
    <source>
        <dbReference type="EMBL" id="KAK7246250.1"/>
    </source>
</evidence>
<dbReference type="InterPro" id="IPR002562">
    <property type="entry name" value="3'-5'_exonuclease_dom"/>
</dbReference>
<dbReference type="CDD" id="cd06141">
    <property type="entry name" value="WRN_exo"/>
    <property type="match status" value="1"/>
</dbReference>
<accession>A0AAN9E9W2</accession>
<dbReference type="EMBL" id="JAYWIO010000008">
    <property type="protein sequence ID" value="KAK7246250.1"/>
    <property type="molecule type" value="Genomic_DNA"/>
</dbReference>
<dbReference type="PANTHER" id="PTHR13620:SF59">
    <property type="entry name" value="POLYNUCLEOTIDYL TRANSFERASE, RIBONUCLEASE H-LIKE SUPERFAMILY PROTEIN"/>
    <property type="match status" value="1"/>
</dbReference>
<dbReference type="InterPro" id="IPR012337">
    <property type="entry name" value="RNaseH-like_sf"/>
</dbReference>
<dbReference type="GO" id="GO:0003676">
    <property type="term" value="F:nucleic acid binding"/>
    <property type="evidence" value="ECO:0007669"/>
    <property type="project" value="InterPro"/>
</dbReference>
<dbReference type="SUPFAM" id="SSF53098">
    <property type="entry name" value="Ribonuclease H-like"/>
    <property type="match status" value="1"/>
</dbReference>